<dbReference type="Proteomes" id="UP000768462">
    <property type="component" value="Unassembled WGS sequence"/>
</dbReference>
<keyword evidence="3" id="KW-0645">Protease</keyword>
<dbReference type="InterPro" id="IPR058193">
    <property type="entry name" value="VanY/YodJ_core_dom"/>
</dbReference>
<comment type="caution">
    <text evidence="3">The sequence shown here is derived from an EMBL/GenBank/DDBJ whole genome shotgun (WGS) entry which is preliminary data.</text>
</comment>
<dbReference type="SUPFAM" id="SSF55166">
    <property type="entry name" value="Hedgehog/DD-peptidase"/>
    <property type="match status" value="1"/>
</dbReference>
<keyword evidence="1" id="KW-1133">Transmembrane helix</keyword>
<dbReference type="PANTHER" id="PTHR34385:SF1">
    <property type="entry name" value="PEPTIDOGLYCAN L-ALANYL-D-GLUTAMATE ENDOPEPTIDASE CWLK"/>
    <property type="match status" value="1"/>
</dbReference>
<keyword evidence="3" id="KW-0121">Carboxypeptidase</keyword>
<dbReference type="Gene3D" id="3.30.1380.10">
    <property type="match status" value="1"/>
</dbReference>
<keyword evidence="1" id="KW-0812">Transmembrane</keyword>
<evidence type="ECO:0000256" key="1">
    <source>
        <dbReference type="SAM" id="Phobius"/>
    </source>
</evidence>
<protein>
    <submittedName>
        <fullName evidence="3">D-alanyl-D-alanine carboxypeptidase family protein</fullName>
    </submittedName>
</protein>
<evidence type="ECO:0000313" key="4">
    <source>
        <dbReference type="Proteomes" id="UP000768462"/>
    </source>
</evidence>
<dbReference type="InterPro" id="IPR052179">
    <property type="entry name" value="DD-CPase-like"/>
</dbReference>
<dbReference type="EMBL" id="SVCM01000076">
    <property type="protein sequence ID" value="MBE6059858.1"/>
    <property type="molecule type" value="Genomic_DNA"/>
</dbReference>
<organism evidence="3 4">
    <name type="scientific">Clostridium sulfidigenes</name>
    <dbReference type="NCBI Taxonomy" id="318464"/>
    <lineage>
        <taxon>Bacteria</taxon>
        <taxon>Bacillati</taxon>
        <taxon>Bacillota</taxon>
        <taxon>Clostridia</taxon>
        <taxon>Eubacteriales</taxon>
        <taxon>Clostridiaceae</taxon>
        <taxon>Clostridium</taxon>
    </lineage>
</organism>
<keyword evidence="3" id="KW-0378">Hydrolase</keyword>
<proteinExistence type="predicted"/>
<dbReference type="InterPro" id="IPR009045">
    <property type="entry name" value="Zn_M74/Hedgehog-like"/>
</dbReference>
<dbReference type="GO" id="GO:0006508">
    <property type="term" value="P:proteolysis"/>
    <property type="evidence" value="ECO:0007669"/>
    <property type="project" value="InterPro"/>
</dbReference>
<feature type="transmembrane region" description="Helical" evidence="1">
    <location>
        <begin position="27"/>
        <end position="50"/>
    </location>
</feature>
<dbReference type="PANTHER" id="PTHR34385">
    <property type="entry name" value="D-ALANYL-D-ALANINE CARBOXYPEPTIDASE"/>
    <property type="match status" value="1"/>
</dbReference>
<dbReference type="InterPro" id="IPR003709">
    <property type="entry name" value="VanY-like_core_dom"/>
</dbReference>
<keyword evidence="1" id="KW-0472">Membrane</keyword>
<gene>
    <name evidence="3" type="ORF">E7215_06755</name>
</gene>
<reference evidence="3" key="1">
    <citation type="submission" date="2019-04" db="EMBL/GenBank/DDBJ databases">
        <title>Evolution of Biomass-Degrading Anaerobic Consortia Revealed by Metagenomics.</title>
        <authorList>
            <person name="Peng X."/>
        </authorList>
    </citation>
    <scope>NUCLEOTIDE SEQUENCE</scope>
    <source>
        <strain evidence="3">SIG254</strain>
    </source>
</reference>
<dbReference type="Pfam" id="PF02557">
    <property type="entry name" value="VanY"/>
    <property type="match status" value="1"/>
</dbReference>
<feature type="domain" description="D-alanyl-D-alanine carboxypeptidase-like core" evidence="2">
    <location>
        <begin position="166"/>
        <end position="291"/>
    </location>
</feature>
<evidence type="ECO:0000313" key="3">
    <source>
        <dbReference type="EMBL" id="MBE6059858.1"/>
    </source>
</evidence>
<sequence length="316" mass="36304">MLNNKNYTKKKNAFYKRKDIFYKKKSGFNNGTTIIIGLLFLVGIMIGLVLKEDSKVLDTANIFNNDYENKTSKYSHGKTTPSRGNSINEHEYSNLEEVPDLNDSTVSATLTKDEIKEIKDIINSDTTGLYTLVNKENLLSKEYMPGNLVIPNINLVSERSNEKNLVSGTMVEDLEQMFYDAQEEGINLFLSNGFRGYDSQTYIYNEDIQNKDSEHSEYVAKPGESEHQLGLAIDITSRDMAFDLNQSFENTKEGAWVLENAYKYGFILRYTKTKEDVTGYKYEPWHYRYVGNKTISKLCHNKDLTLEELLSYAKSE</sequence>
<name>A0A927W3J4_9CLOT</name>
<dbReference type="GO" id="GO:0004180">
    <property type="term" value="F:carboxypeptidase activity"/>
    <property type="evidence" value="ECO:0007669"/>
    <property type="project" value="UniProtKB-KW"/>
</dbReference>
<dbReference type="AlphaFoldDB" id="A0A927W3J4"/>
<dbReference type="CDD" id="cd14852">
    <property type="entry name" value="LD-carboxypeptidase"/>
    <property type="match status" value="1"/>
</dbReference>
<accession>A0A927W3J4</accession>
<evidence type="ECO:0000259" key="2">
    <source>
        <dbReference type="Pfam" id="PF02557"/>
    </source>
</evidence>